<comment type="similarity">
    <text evidence="1">Belongs to the metallothionein superfamily. Type 15 family.</text>
</comment>
<keyword evidence="5" id="KW-1185">Reference proteome</keyword>
<evidence type="ECO:0000313" key="4">
    <source>
        <dbReference type="EMBL" id="KAK3000835.1"/>
    </source>
</evidence>
<accession>A0AA88V321</accession>
<keyword evidence="3" id="KW-0480">Metal-thiolate cluster</keyword>
<evidence type="ECO:0000256" key="2">
    <source>
        <dbReference type="ARBA" id="ARBA00022723"/>
    </source>
</evidence>
<evidence type="ECO:0000256" key="1">
    <source>
        <dbReference type="ARBA" id="ARBA00005802"/>
    </source>
</evidence>
<dbReference type="PANTHER" id="PTHR48198:SF1">
    <property type="entry name" value="METALLOTHIONEIN-LIKE PROTEIN 4A-RELATED"/>
    <property type="match status" value="1"/>
</dbReference>
<dbReference type="Proteomes" id="UP001188597">
    <property type="component" value="Unassembled WGS sequence"/>
</dbReference>
<comment type="caution">
    <text evidence="4">The sequence shown here is derived from an EMBL/GenBank/DDBJ whole genome shotgun (WGS) entry which is preliminary data.</text>
</comment>
<gene>
    <name evidence="4" type="ORF">RJ639_020693</name>
</gene>
<name>A0AA88V321_9ASTE</name>
<protein>
    <recommendedName>
        <fullName evidence="6">Metallothionein</fullName>
    </recommendedName>
</protein>
<evidence type="ECO:0000313" key="5">
    <source>
        <dbReference type="Proteomes" id="UP001188597"/>
    </source>
</evidence>
<dbReference type="PANTHER" id="PTHR48198">
    <property type="entry name" value="EC PROTEIN HOMOLOG"/>
    <property type="match status" value="1"/>
</dbReference>
<dbReference type="GO" id="GO:0008270">
    <property type="term" value="F:zinc ion binding"/>
    <property type="evidence" value="ECO:0007669"/>
    <property type="project" value="InterPro"/>
</dbReference>
<proteinExistence type="inferred from homology"/>
<dbReference type="Pfam" id="PF02068">
    <property type="entry name" value="Metallothio_PEC"/>
    <property type="match status" value="1"/>
</dbReference>
<dbReference type="InterPro" id="IPR000316">
    <property type="entry name" value="Metallthion_15"/>
</dbReference>
<sequence length="105" mass="11001">MNTGPGTQDSVVAYEERRNVIKTADRVRAIVCNDRCGCPSPCPGGLACRCRSGGEEDRNMQHKECSCGEHCGCNPCTCPKTVTGTGRAFCKCGAGCTCITCTASS</sequence>
<reference evidence="4" key="1">
    <citation type="submission" date="2022-12" db="EMBL/GenBank/DDBJ databases">
        <title>Draft genome assemblies for two species of Escallonia (Escalloniales).</title>
        <authorList>
            <person name="Chanderbali A."/>
            <person name="Dervinis C."/>
            <person name="Anghel I."/>
            <person name="Soltis D."/>
            <person name="Soltis P."/>
            <person name="Zapata F."/>
        </authorList>
    </citation>
    <scope>NUCLEOTIDE SEQUENCE</scope>
    <source>
        <strain evidence="4">UCBG64.0493</strain>
        <tissue evidence="4">Leaf</tissue>
    </source>
</reference>
<evidence type="ECO:0000256" key="3">
    <source>
        <dbReference type="ARBA" id="ARBA00022851"/>
    </source>
</evidence>
<dbReference type="AlphaFoldDB" id="A0AA88V321"/>
<keyword evidence="2" id="KW-0479">Metal-binding</keyword>
<evidence type="ECO:0008006" key="6">
    <source>
        <dbReference type="Google" id="ProtNLM"/>
    </source>
</evidence>
<organism evidence="4 5">
    <name type="scientific">Escallonia herrerae</name>
    <dbReference type="NCBI Taxonomy" id="1293975"/>
    <lineage>
        <taxon>Eukaryota</taxon>
        <taxon>Viridiplantae</taxon>
        <taxon>Streptophyta</taxon>
        <taxon>Embryophyta</taxon>
        <taxon>Tracheophyta</taxon>
        <taxon>Spermatophyta</taxon>
        <taxon>Magnoliopsida</taxon>
        <taxon>eudicotyledons</taxon>
        <taxon>Gunneridae</taxon>
        <taxon>Pentapetalae</taxon>
        <taxon>asterids</taxon>
        <taxon>campanulids</taxon>
        <taxon>Escalloniales</taxon>
        <taxon>Escalloniaceae</taxon>
        <taxon>Escallonia</taxon>
    </lineage>
</organism>
<dbReference type="PRINTS" id="PR00877">
    <property type="entry name" value="MTPLANTPEC"/>
</dbReference>
<dbReference type="EMBL" id="JAVXUP010002912">
    <property type="protein sequence ID" value="KAK3000835.1"/>
    <property type="molecule type" value="Genomic_DNA"/>
</dbReference>